<reference evidence="2 3" key="1">
    <citation type="submission" date="2019-03" db="EMBL/GenBank/DDBJ databases">
        <title>Genomic Encyclopedia of Type Strains, Phase III (KMG-III): the genomes of soil and plant-associated and newly described type strains.</title>
        <authorList>
            <person name="Whitman W."/>
        </authorList>
    </citation>
    <scope>NUCLEOTIDE SEQUENCE [LARGE SCALE GENOMIC DNA]</scope>
    <source>
        <strain evidence="2 3">CECT 8301</strain>
    </source>
</reference>
<dbReference type="InterPro" id="IPR015943">
    <property type="entry name" value="WD40/YVTN_repeat-like_dom_sf"/>
</dbReference>
<dbReference type="EMBL" id="SORL01000002">
    <property type="protein sequence ID" value="TDY65318.1"/>
    <property type="molecule type" value="Genomic_DNA"/>
</dbReference>
<name>A0A4R8MJU1_9FLAO</name>
<evidence type="ECO:0008006" key="4">
    <source>
        <dbReference type="Google" id="ProtNLM"/>
    </source>
</evidence>
<keyword evidence="1" id="KW-0732">Signal</keyword>
<proteinExistence type="predicted"/>
<feature type="chain" id="PRO_5020234929" description="Two component regulator propeller" evidence="1">
    <location>
        <begin position="19"/>
        <end position="487"/>
    </location>
</feature>
<accession>A0A4R8MJU1</accession>
<feature type="signal peptide" evidence="1">
    <location>
        <begin position="1"/>
        <end position="18"/>
    </location>
</feature>
<comment type="caution">
    <text evidence="2">The sequence shown here is derived from an EMBL/GenBank/DDBJ whole genome shotgun (WGS) entry which is preliminary data.</text>
</comment>
<gene>
    <name evidence="2" type="ORF">DFQ06_0138</name>
</gene>
<dbReference type="Gene3D" id="2.130.10.10">
    <property type="entry name" value="YVTN repeat-like/Quinoprotein amine dehydrogenase"/>
    <property type="match status" value="2"/>
</dbReference>
<keyword evidence="3" id="KW-1185">Reference proteome</keyword>
<evidence type="ECO:0000313" key="3">
    <source>
        <dbReference type="Proteomes" id="UP000294824"/>
    </source>
</evidence>
<sequence length="487" mass="56025">MKIPFFVLLTIFTFSLNAQNLFPVKLDNCKTEKFCLDCGDTKAGYDESEFLKLQDKLNKGLNLQGIKGSVKFQVLVNSKGKACVLSHTDQSKSAISQKIIKELNKFKNWTSAITKGKKEEKSSINLIFTVSDNKISGKIERVDKEAFKKSFDKPNSPEIYNENYEYKNENLENYKMTVWNSKNSNLPNNWNDHISIDKNGLIWLTVSQGLVTFDGNEFKNAEQNISDKGKYFAYYELATDNNNVKWVYAKKNIYSFDNDKWIKYDSTQIGIKSVYNIVNNTKTGELFFCSKNGITILKDGKWTKIDKNQFKDLPGDRVSFAKRDSKNRIWIGTYDGTAMIDENNQVTNFEKSSTVLKGKCITSMDEDENGNLYFTLYEFDRKNKKQVNNDEGIVIRDSNGNFKQYTTENSGMPFNHTNCVLYDKTEKVLWISTDRAGLVRYDLKGGWENYHNENSDIPTSYISTMTFDVSGNLYLATRQGLVKIERK</sequence>
<evidence type="ECO:0000313" key="2">
    <source>
        <dbReference type="EMBL" id="TDY65318.1"/>
    </source>
</evidence>
<evidence type="ECO:0000256" key="1">
    <source>
        <dbReference type="SAM" id="SignalP"/>
    </source>
</evidence>
<dbReference type="AlphaFoldDB" id="A0A4R8MJU1"/>
<dbReference type="RefSeq" id="WP_194235719.1">
    <property type="nucleotide sequence ID" value="NZ_SORL01000002.1"/>
</dbReference>
<dbReference type="SUPFAM" id="SSF63829">
    <property type="entry name" value="Calcium-dependent phosphotriesterase"/>
    <property type="match status" value="1"/>
</dbReference>
<protein>
    <recommendedName>
        <fullName evidence="4">Two component regulator propeller</fullName>
    </recommendedName>
</protein>
<organism evidence="2 3">
    <name type="scientific">Algibacter lectus</name>
    <dbReference type="NCBI Taxonomy" id="221126"/>
    <lineage>
        <taxon>Bacteria</taxon>
        <taxon>Pseudomonadati</taxon>
        <taxon>Bacteroidota</taxon>
        <taxon>Flavobacteriia</taxon>
        <taxon>Flavobacteriales</taxon>
        <taxon>Flavobacteriaceae</taxon>
        <taxon>Algibacter</taxon>
    </lineage>
</organism>
<dbReference type="Proteomes" id="UP000294824">
    <property type="component" value="Unassembled WGS sequence"/>
</dbReference>